<protein>
    <submittedName>
        <fullName evidence="1">Uncharacterized protein</fullName>
    </submittedName>
</protein>
<dbReference type="EMBL" id="JAWDJW010003337">
    <property type="protein sequence ID" value="KAK3076979.1"/>
    <property type="molecule type" value="Genomic_DNA"/>
</dbReference>
<proteinExistence type="predicted"/>
<comment type="caution">
    <text evidence="1">The sequence shown here is derived from an EMBL/GenBank/DDBJ whole genome shotgun (WGS) entry which is preliminary data.</text>
</comment>
<gene>
    <name evidence="1" type="ORF">LTS18_011505</name>
</gene>
<organism evidence="1 2">
    <name type="scientific">Coniosporium uncinatum</name>
    <dbReference type="NCBI Taxonomy" id="93489"/>
    <lineage>
        <taxon>Eukaryota</taxon>
        <taxon>Fungi</taxon>
        <taxon>Dikarya</taxon>
        <taxon>Ascomycota</taxon>
        <taxon>Pezizomycotina</taxon>
        <taxon>Dothideomycetes</taxon>
        <taxon>Dothideomycetes incertae sedis</taxon>
        <taxon>Coniosporium</taxon>
    </lineage>
</organism>
<keyword evidence="2" id="KW-1185">Reference proteome</keyword>
<accession>A0ACC3DK17</accession>
<feature type="non-terminal residue" evidence="1">
    <location>
        <position position="203"/>
    </location>
</feature>
<dbReference type="Proteomes" id="UP001186974">
    <property type="component" value="Unassembled WGS sequence"/>
</dbReference>
<reference evidence="1" key="1">
    <citation type="submission" date="2024-09" db="EMBL/GenBank/DDBJ databases">
        <title>Black Yeasts Isolated from many extreme environments.</title>
        <authorList>
            <person name="Coleine C."/>
            <person name="Stajich J.E."/>
            <person name="Selbmann L."/>
        </authorList>
    </citation>
    <scope>NUCLEOTIDE SEQUENCE</scope>
    <source>
        <strain evidence="1">CCFEE 5737</strain>
    </source>
</reference>
<evidence type="ECO:0000313" key="2">
    <source>
        <dbReference type="Proteomes" id="UP001186974"/>
    </source>
</evidence>
<name>A0ACC3DK17_9PEZI</name>
<sequence length="203" mass="22860">MAEPNHDESAATYEDLIALEQDFEDVELDIIRRQHHLSAPIYAHRAATISKIPNFWALVLEQSPPEVDQYIQPSDSKLFAECLTSISLSRFEIDDDEGNSGGDGSGGSPRSFSIRFEFAADKNEWFENEVLEKKFWYRRGRDGSVGLVSEPVRIRWRKGRDLTNGLGEAACRLWEARRKTGLLADGASAGKLQGLQEYRALAK</sequence>
<evidence type="ECO:0000313" key="1">
    <source>
        <dbReference type="EMBL" id="KAK3076979.1"/>
    </source>
</evidence>